<feature type="region of interest" description="Disordered" evidence="2">
    <location>
        <begin position="616"/>
        <end position="786"/>
    </location>
</feature>
<feature type="region of interest" description="Disordered" evidence="2">
    <location>
        <begin position="49"/>
        <end position="79"/>
    </location>
</feature>
<comment type="caution">
    <text evidence="5">The sequence shown here is derived from an EMBL/GenBank/DDBJ whole genome shotgun (WGS) entry which is preliminary data.</text>
</comment>
<feature type="region of interest" description="Disordered" evidence="2">
    <location>
        <begin position="1"/>
        <end position="26"/>
    </location>
</feature>
<dbReference type="EMBL" id="LCWV01000029">
    <property type="protein sequence ID" value="PWI65911.1"/>
    <property type="molecule type" value="Genomic_DNA"/>
</dbReference>
<feature type="compositionally biased region" description="Low complexity" evidence="2">
    <location>
        <begin position="649"/>
        <end position="662"/>
    </location>
</feature>
<reference evidence="5" key="1">
    <citation type="submission" date="2015-05" db="EMBL/GenBank/DDBJ databases">
        <authorList>
            <person name="Wang D.B."/>
            <person name="Wang M."/>
        </authorList>
    </citation>
    <scope>NUCLEOTIDE SEQUENCE</scope>
    <source>
        <strain evidence="5">36-1</strain>
    </source>
</reference>
<dbReference type="GO" id="GO:0008270">
    <property type="term" value="F:zinc ion binding"/>
    <property type="evidence" value="ECO:0007669"/>
    <property type="project" value="UniProtKB-KW"/>
</dbReference>
<feature type="region of interest" description="Disordered" evidence="2">
    <location>
        <begin position="982"/>
        <end position="1007"/>
    </location>
</feature>
<keyword evidence="7" id="KW-1185">Reference proteome</keyword>
<feature type="domain" description="C3H1-type" evidence="3">
    <location>
        <begin position="930"/>
        <end position="965"/>
    </location>
</feature>
<accession>A0A2U3DUI1</accession>
<feature type="compositionally biased region" description="Polar residues" evidence="2">
    <location>
        <begin position="1156"/>
        <end position="1166"/>
    </location>
</feature>
<feature type="region of interest" description="Disordered" evidence="2">
    <location>
        <begin position="1116"/>
        <end position="1135"/>
    </location>
</feature>
<keyword evidence="1" id="KW-0862">Zinc</keyword>
<feature type="compositionally biased region" description="Low complexity" evidence="2">
    <location>
        <begin position="767"/>
        <end position="785"/>
    </location>
</feature>
<evidence type="ECO:0000313" key="4">
    <source>
        <dbReference type="EMBL" id="KAK4089962.1"/>
    </source>
</evidence>
<reference evidence="5 6" key="2">
    <citation type="journal article" date="2016" name="Front. Microbiol.">
        <title>Genome and transcriptome sequences reveal the specific parasitism of the nematophagous Purpureocillium lilacinum 36-1.</title>
        <authorList>
            <person name="Xie J."/>
            <person name="Li S."/>
            <person name="Mo C."/>
            <person name="Xiao X."/>
            <person name="Peng D."/>
            <person name="Wang G."/>
            <person name="Xiao Y."/>
        </authorList>
    </citation>
    <scope>NUCLEOTIDE SEQUENCE [LARGE SCALE GENOMIC DNA]</scope>
    <source>
        <strain evidence="5 6">36-1</strain>
    </source>
</reference>
<keyword evidence="1" id="KW-0479">Metal-binding</keyword>
<dbReference type="PROSITE" id="PS50103">
    <property type="entry name" value="ZF_C3H1"/>
    <property type="match status" value="1"/>
</dbReference>
<feature type="region of interest" description="Disordered" evidence="2">
    <location>
        <begin position="874"/>
        <end position="898"/>
    </location>
</feature>
<feature type="region of interest" description="Disordered" evidence="2">
    <location>
        <begin position="1024"/>
        <end position="1070"/>
    </location>
</feature>
<feature type="zinc finger region" description="C3H1-type" evidence="1">
    <location>
        <begin position="930"/>
        <end position="965"/>
    </location>
</feature>
<dbReference type="EMBL" id="JAWRVI010000017">
    <property type="protein sequence ID" value="KAK4089962.1"/>
    <property type="molecule type" value="Genomic_DNA"/>
</dbReference>
<evidence type="ECO:0000256" key="2">
    <source>
        <dbReference type="SAM" id="MobiDB-lite"/>
    </source>
</evidence>
<feature type="compositionally biased region" description="Gly residues" evidence="2">
    <location>
        <begin position="8"/>
        <end position="26"/>
    </location>
</feature>
<dbReference type="Proteomes" id="UP001287286">
    <property type="component" value="Unassembled WGS sequence"/>
</dbReference>
<keyword evidence="1" id="KW-0863">Zinc-finger</keyword>
<dbReference type="InterPro" id="IPR000571">
    <property type="entry name" value="Znf_CCCH"/>
</dbReference>
<reference evidence="4" key="3">
    <citation type="submission" date="2023-11" db="EMBL/GenBank/DDBJ databases">
        <authorList>
            <person name="Beijen E."/>
            <person name="Ohm R.A."/>
        </authorList>
    </citation>
    <scope>NUCLEOTIDE SEQUENCE</scope>
    <source>
        <strain evidence="4">CBS 150709</strain>
    </source>
</reference>
<evidence type="ECO:0000313" key="5">
    <source>
        <dbReference type="EMBL" id="PWI65911.1"/>
    </source>
</evidence>
<evidence type="ECO:0000313" key="6">
    <source>
        <dbReference type="Proteomes" id="UP000245956"/>
    </source>
</evidence>
<feature type="compositionally biased region" description="Polar residues" evidence="2">
    <location>
        <begin position="629"/>
        <end position="642"/>
    </location>
</feature>
<evidence type="ECO:0000256" key="1">
    <source>
        <dbReference type="PROSITE-ProRule" id="PRU00723"/>
    </source>
</evidence>
<feature type="region of interest" description="Disordered" evidence="2">
    <location>
        <begin position="1150"/>
        <end position="1170"/>
    </location>
</feature>
<feature type="region of interest" description="Disordered" evidence="2">
    <location>
        <begin position="1436"/>
        <end position="1458"/>
    </location>
</feature>
<evidence type="ECO:0000259" key="3">
    <source>
        <dbReference type="PROSITE" id="PS50103"/>
    </source>
</evidence>
<feature type="compositionally biased region" description="Pro residues" evidence="2">
    <location>
        <begin position="60"/>
        <end position="77"/>
    </location>
</feature>
<sequence>MVARVAAGGRGCHDGGGLSAGDGGRGSGIDGEGWLHLRLQRRRCRDGVAAGWDGREPPRPRPALPAAPPGQPQPSNPSPVRAFLRAWALSAPAPSFGAPSAVRQERSAARMGNSAAAALRQRLRLSACCSPAPRHASICLPPAHCTGRGDSEETVQRQHRSQSVVVASECAPHMPMPCRNMAANERTTHHGVTRRHHRTPPSSERETMDRLHPGTGTRTRRPGPVRHTAAAPLPRTDRGLHRTLRVACTISCNAICCFPRHFALRGLTAGEERHGGGGQWSLYGYARGPGTDRIECLCHPGLWFWLVVSEPREGMHTPFPAKEAYTHQLKMAASFSRVTPDARRDWESPVCFLARRAEHRCLALMEWNGDAAIFTRARAGAITRQRPSRLQAHVCDADTPCVLGRRDASPPNSVPARLCFVSAALSGDGRAMGVCGASSPRPDEPSFFRDPWVPGFHHRPGRCWPTGCACVNASISVILVSQSSDEYSFLRRPTAAVFSRLYFLLLDVARPTFSALTLSLLPTYVLVSFLSVPFGLPGINLATTCHVPYWERPDAPSCSLCHLTDPPTADTHLGCTKHHDTGRSVEGLGREPTRVKVASEVALQSAECRVQRADSGWFGRTGVPHHQRSWGSRTSTKVSPSPTIGGLKAPQSPAATAPSSAPGLDPTRSPLQPPTVGCRQGGSPVPRAGSSWEQPLQPPRKSPRRPGPRRPDSPGPNLPAQQVPSWPPKGPKKALGLDYLRNPPPTSRMERLGSPLSVSTMMPGAAPSSLQVSLSSPPRPAAAAGPFPPPFAAAAAAKRRSHTRHSIPAAAMPEFRHVRSGSLNIPNGSAGHAHGQMMPRSPPSAFPPGLCLPRCLVCLTWAGVGDGLTSLREASRSMQTPPRRHDAVGHNLRGPKRRVSGRQCLPVQPRHWHLDRDGVQILCQGASPLPAASPVCGRHSADLETERTQGNCKFGPKCANVHILPDGRRINYGKNGVTIGTSPINLAGRPSPTPTSPTSASSAAYHQGSTSALTSSLYRAEQPSYPIGYSGDEHQHHLGRQPSLDNGIPAIDMPFSTSTYGSPRDEDPSRLGFGLSPANGKGLSILDAPLPASFDSNGISHAARFPSAPWPSSVPSKFGLESPTPSLSNAKDSRTSETLKLLHTSAFGSSEHLVTPTASSPPNSQPFDGEEYFGKRAMHSSRYARPRMLSSSLPKTSVDRDWEAEFAFGDDGDNAPENYVPENLQDLLTPAEKARRGSMRAEDPVIEGISKYGSPIGSSPSRWGSLFQRQKEEEDASRAGRGGPVGPSAFGHVGSPLRKSTLAQEMGGEAKSPNGSLRPSSFRSGSESMSVLSQQLQRSRLDDNISSSSPLLHPTTARISAGGIGAIGKDRAMERHVSSGSISSSVTGRFTTPIDEEDPAFVFSMEEEEDSSNARARKRASAGLGMGGGFASYASAAAGRGVPTASKESKDNVPVNGR</sequence>
<feature type="compositionally biased region" description="Polar residues" evidence="2">
    <location>
        <begin position="1313"/>
        <end position="1350"/>
    </location>
</feature>
<gene>
    <name evidence="5" type="ORF">PCL_05639</name>
    <name evidence="4" type="ORF">Purlil1_5588</name>
</gene>
<feature type="region of interest" description="Disordered" evidence="2">
    <location>
        <begin position="1250"/>
        <end position="1357"/>
    </location>
</feature>
<dbReference type="Proteomes" id="UP000245956">
    <property type="component" value="Unassembled WGS sequence"/>
</dbReference>
<evidence type="ECO:0000313" key="7">
    <source>
        <dbReference type="Proteomes" id="UP001287286"/>
    </source>
</evidence>
<proteinExistence type="predicted"/>
<feature type="compositionally biased region" description="Basic residues" evidence="2">
    <location>
        <begin position="189"/>
        <end position="199"/>
    </location>
</feature>
<feature type="compositionally biased region" description="Basic and acidic residues" evidence="2">
    <location>
        <begin position="203"/>
        <end position="212"/>
    </location>
</feature>
<feature type="region of interest" description="Disordered" evidence="2">
    <location>
        <begin position="185"/>
        <end position="236"/>
    </location>
</feature>
<protein>
    <recommendedName>
        <fullName evidence="3">C3H1-type domain-containing protein</fullName>
    </recommendedName>
</protein>
<organism evidence="5 6">
    <name type="scientific">Purpureocillium lilacinum</name>
    <name type="common">Paecilomyces lilacinus</name>
    <dbReference type="NCBI Taxonomy" id="33203"/>
    <lineage>
        <taxon>Eukaryota</taxon>
        <taxon>Fungi</taxon>
        <taxon>Dikarya</taxon>
        <taxon>Ascomycota</taxon>
        <taxon>Pezizomycotina</taxon>
        <taxon>Sordariomycetes</taxon>
        <taxon>Hypocreomycetidae</taxon>
        <taxon>Hypocreales</taxon>
        <taxon>Ophiocordycipitaceae</taxon>
        <taxon>Purpureocillium</taxon>
    </lineage>
</organism>
<name>A0A2U3DUI1_PURLI</name>
<reference evidence="4 7" key="4">
    <citation type="journal article" date="2024" name="Microbiol. Resour. Announc.">
        <title>Genome annotations for the ascomycete fungi Trichoderma harzianum, Trichoderma aggressivum, and Purpureocillium lilacinum.</title>
        <authorList>
            <person name="Beijen E.P.W."/>
            <person name="Ohm R.A."/>
        </authorList>
    </citation>
    <scope>NUCLEOTIDE SEQUENCE [LARGE SCALE GENOMIC DNA]</scope>
    <source>
        <strain evidence="4 7">CBS 150709</strain>
    </source>
</reference>
<feature type="compositionally biased region" description="Basic and acidic residues" evidence="2">
    <location>
        <begin position="1269"/>
        <end position="1278"/>
    </location>
</feature>